<dbReference type="RefSeq" id="WP_073318246.1">
    <property type="nucleotide sequence ID" value="NZ_FQWD01000001.1"/>
</dbReference>
<name>A0A1M5FJC6_9ALTE</name>
<protein>
    <submittedName>
        <fullName evidence="6">Predicted unusual protein kinase regulating ubiquinone biosynthesis, AarF/ABC1/UbiB family</fullName>
    </submittedName>
</protein>
<dbReference type="PANTHER" id="PTHR43851:SF3">
    <property type="entry name" value="COENZYME Q8"/>
    <property type="match status" value="1"/>
</dbReference>
<organism evidence="6 7">
    <name type="scientific">Marisediminitalea aggregata</name>
    <dbReference type="NCBI Taxonomy" id="634436"/>
    <lineage>
        <taxon>Bacteria</taxon>
        <taxon>Pseudomonadati</taxon>
        <taxon>Pseudomonadota</taxon>
        <taxon>Gammaproteobacteria</taxon>
        <taxon>Alteromonadales</taxon>
        <taxon>Alteromonadaceae</taxon>
        <taxon>Marisediminitalea</taxon>
    </lineage>
</organism>
<keyword evidence="6" id="KW-0418">Kinase</keyword>
<dbReference type="InterPro" id="IPR004147">
    <property type="entry name" value="ABC1_dom"/>
</dbReference>
<keyword evidence="3" id="KW-0547">Nucleotide-binding</keyword>
<dbReference type="CDD" id="cd13970">
    <property type="entry name" value="ABC1_ADCK3"/>
    <property type="match status" value="1"/>
</dbReference>
<keyword evidence="4" id="KW-0067">ATP-binding</keyword>
<evidence type="ECO:0000256" key="3">
    <source>
        <dbReference type="ARBA" id="ARBA00022741"/>
    </source>
</evidence>
<dbReference type="Pfam" id="PF03109">
    <property type="entry name" value="ABC1"/>
    <property type="match status" value="1"/>
</dbReference>
<dbReference type="GO" id="GO:0006744">
    <property type="term" value="P:ubiquinone biosynthetic process"/>
    <property type="evidence" value="ECO:0007669"/>
    <property type="project" value="TreeGrafter"/>
</dbReference>
<sequence>MNDTPKSRPIPSSRLSRMTRIGSLAGKIAGSVVSQGAAKLLSGQRPALSDLVLTPKNIQRITDQLATLRGAAMKLGQLISMDGGELLPPELSAILARLREDADPMPKAQLQAVLDSALGQGWQDKLLYFSYAPIAAASIGQVHKAITFDGETLAMKVQYPGIGDSINSDVDNVASIIKLSGLLPGSLDIKPLLGQAKAQLHDEANYLREADMLKRYRSALGEHPDFVVPEVFDEFTTATTLAMTHIKSEPITELAQAPQAVRNKLMTALFSLFFEEVFSFRLIQSDPNMANYRYIAEDETVALLDFGACREIPDAISKGYQALLQAMANDDMAGVAQAALDIGLMQSNHSESQQATVVALGKLACESLYHDGPYDFGNTDLLTRVQAMGMQLSFDEDFWHIPPVDAIFIHRKLGGLYLLAKQLDTQVDLRQAAQKWL</sequence>
<dbReference type="STRING" id="634436.SAMN05216361_0867"/>
<dbReference type="InterPro" id="IPR034646">
    <property type="entry name" value="ADCK3_dom"/>
</dbReference>
<dbReference type="InterPro" id="IPR051409">
    <property type="entry name" value="Atypical_kinase_ADCK"/>
</dbReference>
<keyword evidence="2" id="KW-0808">Transferase</keyword>
<feature type="domain" description="ABC1 atypical kinase-like" evidence="5">
    <location>
        <begin position="97"/>
        <end position="338"/>
    </location>
</feature>
<dbReference type="SUPFAM" id="SSF56112">
    <property type="entry name" value="Protein kinase-like (PK-like)"/>
    <property type="match status" value="1"/>
</dbReference>
<evidence type="ECO:0000256" key="2">
    <source>
        <dbReference type="ARBA" id="ARBA00022679"/>
    </source>
</evidence>
<dbReference type="Proteomes" id="UP000184520">
    <property type="component" value="Unassembled WGS sequence"/>
</dbReference>
<gene>
    <name evidence="6" type="ORF">SAMN05216361_0867</name>
</gene>
<proteinExistence type="inferred from homology"/>
<evidence type="ECO:0000313" key="6">
    <source>
        <dbReference type="EMBL" id="SHF91585.1"/>
    </source>
</evidence>
<comment type="similarity">
    <text evidence="1">Belongs to the protein kinase superfamily. ADCK protein kinase family.</text>
</comment>
<dbReference type="AlphaFoldDB" id="A0A1M5FJC6"/>
<dbReference type="GO" id="GO:0005524">
    <property type="term" value="F:ATP binding"/>
    <property type="evidence" value="ECO:0007669"/>
    <property type="project" value="UniProtKB-KW"/>
</dbReference>
<evidence type="ECO:0000259" key="5">
    <source>
        <dbReference type="Pfam" id="PF03109"/>
    </source>
</evidence>
<dbReference type="GO" id="GO:0016301">
    <property type="term" value="F:kinase activity"/>
    <property type="evidence" value="ECO:0007669"/>
    <property type="project" value="UniProtKB-KW"/>
</dbReference>
<evidence type="ECO:0000256" key="4">
    <source>
        <dbReference type="ARBA" id="ARBA00022840"/>
    </source>
</evidence>
<accession>A0A1M5FJC6</accession>
<reference evidence="7" key="1">
    <citation type="submission" date="2016-11" db="EMBL/GenBank/DDBJ databases">
        <authorList>
            <person name="Varghese N."/>
            <person name="Submissions S."/>
        </authorList>
    </citation>
    <scope>NUCLEOTIDE SEQUENCE [LARGE SCALE GENOMIC DNA]</scope>
    <source>
        <strain evidence="7">CGMCC 1.8995</strain>
    </source>
</reference>
<dbReference type="EMBL" id="FQWD01000001">
    <property type="protein sequence ID" value="SHF91585.1"/>
    <property type="molecule type" value="Genomic_DNA"/>
</dbReference>
<keyword evidence="6" id="KW-0830">Ubiquinone</keyword>
<evidence type="ECO:0000256" key="1">
    <source>
        <dbReference type="ARBA" id="ARBA00009670"/>
    </source>
</evidence>
<evidence type="ECO:0000313" key="7">
    <source>
        <dbReference type="Proteomes" id="UP000184520"/>
    </source>
</evidence>
<dbReference type="PANTHER" id="PTHR43851">
    <property type="match status" value="1"/>
</dbReference>
<keyword evidence="7" id="KW-1185">Reference proteome</keyword>
<dbReference type="InterPro" id="IPR011009">
    <property type="entry name" value="Kinase-like_dom_sf"/>
</dbReference>
<dbReference type="OrthoDB" id="9795390at2"/>